<keyword evidence="3" id="KW-0479">Metal-binding</keyword>
<comment type="caution">
    <text evidence="6">The sequence shown here is derived from an EMBL/GenBank/DDBJ whole genome shotgun (WGS) entry which is preliminary data.</text>
</comment>
<dbReference type="AlphaFoldDB" id="A0A2D6M0R1"/>
<sequence length="140" mass="16204">MDKYLFLEHTADALFQAFGENFEELLLNSAEAMLSVIYDVASVETKKSVKVNASGDNKEELLHNFLEAVHLELELKEMVFGKIEITHLDEAKNTLEAELHGEKMDRKKHNLKTEIKAVTWHSFFVRKEENKWISQVLVDI</sequence>
<name>A0A2D6M0R1_9ARCH</name>
<reference evidence="7" key="1">
    <citation type="submission" date="2017-09" db="EMBL/GenBank/DDBJ databases">
        <title>The Reconstruction of 2,631 Draft Metagenome-Assembled Genomes from the Global Oceans.</title>
        <authorList>
            <person name="Tully B.J."/>
            <person name="Graham E.D."/>
            <person name="Heidelberg J.F."/>
        </authorList>
    </citation>
    <scope>NUCLEOTIDE SEQUENCE [LARGE SCALE GENOMIC DNA]</scope>
</reference>
<dbReference type="SUPFAM" id="SSF69819">
    <property type="entry name" value="MTH1598-like"/>
    <property type="match status" value="1"/>
</dbReference>
<evidence type="ECO:0000256" key="1">
    <source>
        <dbReference type="ARBA" id="ARBA00007963"/>
    </source>
</evidence>
<dbReference type="Gene3D" id="3.55.10.10">
    <property type="entry name" value="Archease domain"/>
    <property type="match status" value="1"/>
</dbReference>
<evidence type="ECO:0000313" key="6">
    <source>
        <dbReference type="EMBL" id="MAG22010.1"/>
    </source>
</evidence>
<dbReference type="InterPro" id="IPR036820">
    <property type="entry name" value="Archease_dom_sf"/>
</dbReference>
<evidence type="ECO:0000313" key="7">
    <source>
        <dbReference type="Proteomes" id="UP000226592"/>
    </source>
</evidence>
<dbReference type="EMBL" id="NZBU01000005">
    <property type="protein sequence ID" value="MAG22010.1"/>
    <property type="molecule type" value="Genomic_DNA"/>
</dbReference>
<feature type="domain" description="Archease" evidence="5">
    <location>
        <begin position="4"/>
        <end position="140"/>
    </location>
</feature>
<dbReference type="InterPro" id="IPR023572">
    <property type="entry name" value="Archease_dom"/>
</dbReference>
<keyword evidence="4" id="KW-0106">Calcium</keyword>
<dbReference type="InterPro" id="IPR002804">
    <property type="entry name" value="Archease"/>
</dbReference>
<organism evidence="6 7">
    <name type="scientific">Candidatus Iainarchaeum sp</name>
    <dbReference type="NCBI Taxonomy" id="3101447"/>
    <lineage>
        <taxon>Archaea</taxon>
        <taxon>Candidatus Iainarchaeota</taxon>
        <taxon>Candidatus Iainarchaeia</taxon>
        <taxon>Candidatus Iainarchaeales</taxon>
        <taxon>Candidatus Iainarchaeaceae</taxon>
        <taxon>Candidatus Iainarchaeum</taxon>
    </lineage>
</organism>
<evidence type="ECO:0000256" key="2">
    <source>
        <dbReference type="ARBA" id="ARBA00022694"/>
    </source>
</evidence>
<keyword evidence="2" id="KW-0819">tRNA processing</keyword>
<dbReference type="PANTHER" id="PTHR12682">
    <property type="entry name" value="ARCHEASE"/>
    <property type="match status" value="1"/>
</dbReference>
<evidence type="ECO:0000256" key="3">
    <source>
        <dbReference type="ARBA" id="ARBA00022723"/>
    </source>
</evidence>
<accession>A0A2D6M0R1</accession>
<dbReference type="GO" id="GO:0046872">
    <property type="term" value="F:metal ion binding"/>
    <property type="evidence" value="ECO:0007669"/>
    <property type="project" value="UniProtKB-KW"/>
</dbReference>
<dbReference type="GO" id="GO:0008033">
    <property type="term" value="P:tRNA processing"/>
    <property type="evidence" value="ECO:0007669"/>
    <property type="project" value="UniProtKB-KW"/>
</dbReference>
<evidence type="ECO:0000256" key="4">
    <source>
        <dbReference type="ARBA" id="ARBA00022837"/>
    </source>
</evidence>
<dbReference type="PANTHER" id="PTHR12682:SF11">
    <property type="entry name" value="PROTEIN ARCHEASE"/>
    <property type="match status" value="1"/>
</dbReference>
<proteinExistence type="inferred from homology"/>
<dbReference type="Proteomes" id="UP000226592">
    <property type="component" value="Unassembled WGS sequence"/>
</dbReference>
<protein>
    <recommendedName>
        <fullName evidence="5">Archease domain-containing protein</fullName>
    </recommendedName>
</protein>
<gene>
    <name evidence="6" type="ORF">CL943_01715</name>
</gene>
<comment type="similarity">
    <text evidence="1">Belongs to the archease family.</text>
</comment>
<evidence type="ECO:0000259" key="5">
    <source>
        <dbReference type="Pfam" id="PF01951"/>
    </source>
</evidence>
<dbReference type="Pfam" id="PF01951">
    <property type="entry name" value="Archease"/>
    <property type="match status" value="1"/>
</dbReference>